<feature type="transmembrane region" description="Helical" evidence="1">
    <location>
        <begin position="20"/>
        <end position="37"/>
    </location>
</feature>
<dbReference type="InterPro" id="IPR026037">
    <property type="entry name" value="PgpA"/>
</dbReference>
<evidence type="ECO:0000259" key="2">
    <source>
        <dbReference type="Pfam" id="PF04608"/>
    </source>
</evidence>
<proteinExistence type="predicted"/>
<comment type="caution">
    <text evidence="3">The sequence shown here is derived from an EMBL/GenBank/DDBJ whole genome shotgun (WGS) entry which is preliminary data.</text>
</comment>
<dbReference type="EMBL" id="PCVY01000016">
    <property type="protein sequence ID" value="PIQ87233.1"/>
    <property type="molecule type" value="Genomic_DNA"/>
</dbReference>
<dbReference type="PANTHER" id="PTHR36305">
    <property type="entry name" value="PHOSPHATIDYLGLYCEROPHOSPHATASE A"/>
    <property type="match status" value="1"/>
</dbReference>
<keyword evidence="1" id="KW-0472">Membrane</keyword>
<feature type="transmembrane region" description="Helical" evidence="1">
    <location>
        <begin position="82"/>
        <end position="106"/>
    </location>
</feature>
<dbReference type="InterPro" id="IPR036681">
    <property type="entry name" value="PgpA-like_sf"/>
</dbReference>
<dbReference type="Proteomes" id="UP000230859">
    <property type="component" value="Unassembled WGS sequence"/>
</dbReference>
<reference evidence="3 4" key="1">
    <citation type="submission" date="2017-09" db="EMBL/GenBank/DDBJ databases">
        <title>Depth-based differentiation of microbial function through sediment-hosted aquifers and enrichment of novel symbionts in the deep terrestrial subsurface.</title>
        <authorList>
            <person name="Probst A.J."/>
            <person name="Ladd B."/>
            <person name="Jarett J.K."/>
            <person name="Geller-Mcgrath D.E."/>
            <person name="Sieber C.M."/>
            <person name="Emerson J.B."/>
            <person name="Anantharaman K."/>
            <person name="Thomas B.C."/>
            <person name="Malmstrom R."/>
            <person name="Stieglmeier M."/>
            <person name="Klingl A."/>
            <person name="Woyke T."/>
            <person name="Ryan C.M."/>
            <person name="Banfield J.F."/>
        </authorList>
    </citation>
    <scope>NUCLEOTIDE SEQUENCE [LARGE SCALE GENOMIC DNA]</scope>
    <source>
        <strain evidence="3">CG11_big_fil_rev_8_21_14_0_20_45_26</strain>
    </source>
</reference>
<accession>A0A2H0LS26</accession>
<organism evidence="3 4">
    <name type="scientific">Candidatus Abzuiibacterium crystallinum</name>
    <dbReference type="NCBI Taxonomy" id="1974748"/>
    <lineage>
        <taxon>Bacteria</taxon>
        <taxon>Pseudomonadati</taxon>
        <taxon>Candidatus Omnitrophota</taxon>
        <taxon>Candidatus Abzuiibacterium</taxon>
    </lineage>
</organism>
<dbReference type="PANTHER" id="PTHR36305:SF1">
    <property type="entry name" value="PHOSPHATIDYLGLYCEROPHOSPHATASE A"/>
    <property type="match status" value="1"/>
</dbReference>
<keyword evidence="1" id="KW-0812">Transmembrane</keyword>
<dbReference type="AlphaFoldDB" id="A0A2H0LS26"/>
<dbReference type="GO" id="GO:0006629">
    <property type="term" value="P:lipid metabolic process"/>
    <property type="evidence" value="ECO:0007669"/>
    <property type="project" value="InterPro"/>
</dbReference>
<dbReference type="PIRSF" id="PIRSF006162">
    <property type="entry name" value="PgpA"/>
    <property type="match status" value="1"/>
</dbReference>
<protein>
    <submittedName>
        <fullName evidence="3">Phosphatidylglycerophosphatase A</fullName>
    </submittedName>
</protein>
<dbReference type="InterPro" id="IPR007686">
    <property type="entry name" value="YutG/PgpA"/>
</dbReference>
<gene>
    <name evidence="3" type="ORF">COV74_01550</name>
</gene>
<evidence type="ECO:0000256" key="1">
    <source>
        <dbReference type="SAM" id="Phobius"/>
    </source>
</evidence>
<dbReference type="GO" id="GO:0008962">
    <property type="term" value="F:phosphatidylglycerophosphatase activity"/>
    <property type="evidence" value="ECO:0007669"/>
    <property type="project" value="InterPro"/>
</dbReference>
<evidence type="ECO:0000313" key="4">
    <source>
        <dbReference type="Proteomes" id="UP000230859"/>
    </source>
</evidence>
<dbReference type="CDD" id="cd06971">
    <property type="entry name" value="PgpA"/>
    <property type="match status" value="1"/>
</dbReference>
<sequence>MKSWEEIVGTIGGVGFLKKAPGTFGSVAGLLGAYVVFQYLCPLAIWQLLATLALLVIGVHAAKVMTQTAGNDDPAQFVFDEWVGIWVTFIGVTLTGLSLLMGFVLFRLFDIWKPFFIKQVEKLPNGWGVMMDDVLAGLLANLIVRFLLIQVG</sequence>
<name>A0A2H0LS26_9BACT</name>
<feature type="transmembrane region" description="Helical" evidence="1">
    <location>
        <begin position="44"/>
        <end position="62"/>
    </location>
</feature>
<dbReference type="Pfam" id="PF04608">
    <property type="entry name" value="PgpA"/>
    <property type="match status" value="1"/>
</dbReference>
<keyword evidence="1" id="KW-1133">Transmembrane helix</keyword>
<feature type="domain" description="YutG/PgpA" evidence="2">
    <location>
        <begin position="8"/>
        <end position="147"/>
    </location>
</feature>
<dbReference type="SUPFAM" id="SSF101307">
    <property type="entry name" value="YutG-like"/>
    <property type="match status" value="1"/>
</dbReference>
<feature type="transmembrane region" description="Helical" evidence="1">
    <location>
        <begin position="127"/>
        <end position="148"/>
    </location>
</feature>
<evidence type="ECO:0000313" key="3">
    <source>
        <dbReference type="EMBL" id="PIQ87233.1"/>
    </source>
</evidence>